<evidence type="ECO:0000313" key="6">
    <source>
        <dbReference type="Proteomes" id="UP001472866"/>
    </source>
</evidence>
<proteinExistence type="predicted"/>
<accession>A0AAX4P8K7</accession>
<dbReference type="Gene3D" id="1.25.40.10">
    <property type="entry name" value="Tetratricopeptide repeat domain"/>
    <property type="match status" value="4"/>
</dbReference>
<sequence length="1018" mass="113759">MVEEMEVDPVGSPPSKNGEQQVKDVLYIPSLHSDLTVVLPWTDMKDAELVVDLFKAEEAPLSFWIDAARIYYNKGMNEQYMIMLKELTSDDVGEHYGEAGKVQRVQAFCALAEAKLEERLRAKTQEERGAAILAAQTYLTGASTIDPSNEVTEQWVAIGQVELAEGRYGAAKRAFDEAVSKAHGGLLNCGGRLGSAYCCFRQGKFTEALEHYGEVLTSLGSDGCPNYVRLAMAACYLQQKRHDMAERCYRRVAELDASSAEAKAGLGALGVLSLKPEEVESGLKMLMEAFELNPHLPFVLSSACEQLYNRGDYASVARLSRAVLDSKPLEPSIKAEAYYYLGMVCHLRDQQEQALALFRNARNEDPEYSFPARGMARVHIRRGEVSAAVEALESIEEANNADLEVLVGLSVLYKALGESQKAVQFAQRAIAIDKGNILLEEYLANLLAGLDSKKALGHFDRVMRRKEGDGKGAERVLMVNNAAVMHYQCGEHGKALGIFQKALKLAENTVYSFPIRYNIARCHEALGSLQRASQHYKQLLGDVPGYLECTLRLAAVCFSMGYDEQAIKYCKDALKKYENNPECLAMLVWIYLTKGKAREAHIHIREMDKHCKGQADFVQTALGGMYLLSGFKESRRGQKEAGEKHLNSALTMFKQAVQHSPRNMFAAHGLGVCFALQERSHVAKKIFDKILDAGKQDIKIVDMPEAWQNKASINLENGHYQDAWRAYMYCQQTFYGKQNVAISHLMAQALNAAGNKGAATKLLQRTIHLEPDSLPSKYCLAVVLMGHAHQIIHTPASLINNKERIKDLEYAKSRLILAKFHVDHLFKLKDAENQHVGPHVELDINRSSLKKLQKSAVLMQNKVDGLLRDALDFERQKTTQEENFAEIVEIDRLEKRAKETREREEREAKERQREEIARKNAEKLARMQEEWAKGARKRPPAGKTVGRGGKEAAGAGDEDEEMEDQAASVWSTDLLAATEEEQGGEDEGEDEGEEKKVEDFKPPSKRKKTALLEESDSE</sequence>
<organism evidence="5 6">
    <name type="scientific">Chloropicon roscoffensis</name>
    <dbReference type="NCBI Taxonomy" id="1461544"/>
    <lineage>
        <taxon>Eukaryota</taxon>
        <taxon>Viridiplantae</taxon>
        <taxon>Chlorophyta</taxon>
        <taxon>Chloropicophyceae</taxon>
        <taxon>Chloropicales</taxon>
        <taxon>Chloropicaceae</taxon>
        <taxon>Chloropicon</taxon>
    </lineage>
</organism>
<evidence type="ECO:0000256" key="4">
    <source>
        <dbReference type="SAM" id="MobiDB-lite"/>
    </source>
</evidence>
<dbReference type="EMBL" id="CP151506">
    <property type="protein sequence ID" value="WZN62547.1"/>
    <property type="molecule type" value="Genomic_DNA"/>
</dbReference>
<feature type="compositionally biased region" description="Acidic residues" evidence="4">
    <location>
        <begin position="978"/>
        <end position="992"/>
    </location>
</feature>
<feature type="region of interest" description="Disordered" evidence="4">
    <location>
        <begin position="897"/>
        <end position="1018"/>
    </location>
</feature>
<dbReference type="InterPro" id="IPR019734">
    <property type="entry name" value="TPR_rpt"/>
</dbReference>
<dbReference type="SUPFAM" id="SSF48452">
    <property type="entry name" value="TPR-like"/>
    <property type="match status" value="3"/>
</dbReference>
<name>A0AAX4P8K7_9CHLO</name>
<dbReference type="GO" id="GO:0000993">
    <property type="term" value="F:RNA polymerase II complex binding"/>
    <property type="evidence" value="ECO:0007669"/>
    <property type="project" value="TreeGrafter"/>
</dbReference>
<dbReference type="Pfam" id="PF13181">
    <property type="entry name" value="TPR_8"/>
    <property type="match status" value="1"/>
</dbReference>
<keyword evidence="1" id="KW-0677">Repeat</keyword>
<keyword evidence="2 3" id="KW-0802">TPR repeat</keyword>
<feature type="repeat" description="TPR" evidence="3">
    <location>
        <begin position="335"/>
        <end position="368"/>
    </location>
</feature>
<evidence type="ECO:0000313" key="5">
    <source>
        <dbReference type="EMBL" id="WZN62547.1"/>
    </source>
</evidence>
<dbReference type="SMART" id="SM00028">
    <property type="entry name" value="TPR"/>
    <property type="match status" value="10"/>
</dbReference>
<dbReference type="PROSITE" id="PS50005">
    <property type="entry name" value="TPR"/>
    <property type="match status" value="2"/>
</dbReference>
<dbReference type="InterPro" id="IPR011990">
    <property type="entry name" value="TPR-like_helical_dom_sf"/>
</dbReference>
<dbReference type="Proteomes" id="UP001472866">
    <property type="component" value="Chromosome 06"/>
</dbReference>
<dbReference type="GO" id="GO:0006368">
    <property type="term" value="P:transcription elongation by RNA polymerase II"/>
    <property type="evidence" value="ECO:0007669"/>
    <property type="project" value="TreeGrafter"/>
</dbReference>
<dbReference type="AlphaFoldDB" id="A0AAX4P8K7"/>
<keyword evidence="6" id="KW-1185">Reference proteome</keyword>
<feature type="repeat" description="TPR" evidence="3">
    <location>
        <begin position="403"/>
        <end position="436"/>
    </location>
</feature>
<dbReference type="InterPro" id="IPR031101">
    <property type="entry name" value="Ctr9"/>
</dbReference>
<dbReference type="Pfam" id="PF13432">
    <property type="entry name" value="TPR_16"/>
    <property type="match status" value="2"/>
</dbReference>
<dbReference type="PANTHER" id="PTHR14027:SF2">
    <property type="entry name" value="RNA POLYMERASE-ASSOCIATED PROTEIN CTR9 HOMOLOG"/>
    <property type="match status" value="1"/>
</dbReference>
<feature type="compositionally biased region" description="Basic and acidic residues" evidence="4">
    <location>
        <begin position="993"/>
        <end position="1002"/>
    </location>
</feature>
<dbReference type="GO" id="GO:0016593">
    <property type="term" value="C:Cdc73/Paf1 complex"/>
    <property type="evidence" value="ECO:0007669"/>
    <property type="project" value="TreeGrafter"/>
</dbReference>
<gene>
    <name evidence="5" type="ORF">HKI87_06g40840</name>
</gene>
<feature type="compositionally biased region" description="Basic and acidic residues" evidence="4">
    <location>
        <begin position="897"/>
        <end position="933"/>
    </location>
</feature>
<dbReference type="PANTHER" id="PTHR14027">
    <property type="entry name" value="RNA POLYMERASE-ASSOCIATED PROTEIN CTR9"/>
    <property type="match status" value="1"/>
</dbReference>
<dbReference type="GO" id="GO:0006355">
    <property type="term" value="P:regulation of DNA-templated transcription"/>
    <property type="evidence" value="ECO:0007669"/>
    <property type="project" value="InterPro"/>
</dbReference>
<protein>
    <submittedName>
        <fullName evidence="5">RNA polymerase-associated protein CTR9</fullName>
    </submittedName>
</protein>
<evidence type="ECO:0000256" key="3">
    <source>
        <dbReference type="PROSITE-ProRule" id="PRU00339"/>
    </source>
</evidence>
<evidence type="ECO:0000256" key="2">
    <source>
        <dbReference type="ARBA" id="ARBA00022803"/>
    </source>
</evidence>
<reference evidence="5 6" key="1">
    <citation type="submission" date="2024-03" db="EMBL/GenBank/DDBJ databases">
        <title>Complete genome sequence of the green alga Chloropicon roscoffensis RCC1871.</title>
        <authorList>
            <person name="Lemieux C."/>
            <person name="Pombert J.-F."/>
            <person name="Otis C."/>
            <person name="Turmel M."/>
        </authorList>
    </citation>
    <scope>NUCLEOTIDE SEQUENCE [LARGE SCALE GENOMIC DNA]</scope>
    <source>
        <strain evidence="5 6">RCC1871</strain>
    </source>
</reference>
<evidence type="ECO:0000256" key="1">
    <source>
        <dbReference type="ARBA" id="ARBA00022737"/>
    </source>
</evidence>